<dbReference type="InterPro" id="IPR003018">
    <property type="entry name" value="GAF"/>
</dbReference>
<dbReference type="Proteomes" id="UP000676967">
    <property type="component" value="Chromosome"/>
</dbReference>
<name>A0ABN6CQ55_9ACTN</name>
<dbReference type="EMBL" id="AP023356">
    <property type="protein sequence ID" value="BCJ47358.1"/>
    <property type="molecule type" value="Genomic_DNA"/>
</dbReference>
<accession>A0ABN6CQ55</accession>
<reference evidence="2 3" key="1">
    <citation type="submission" date="2020-08" db="EMBL/GenBank/DDBJ databases">
        <title>Whole genome shotgun sequence of Actinoplanes ianthinogenes NBRC 13996.</title>
        <authorList>
            <person name="Komaki H."/>
            <person name="Tamura T."/>
        </authorList>
    </citation>
    <scope>NUCLEOTIDE SEQUENCE [LARGE SCALE GENOMIC DNA]</scope>
    <source>
        <strain evidence="2 3">NBRC 13996</strain>
    </source>
</reference>
<dbReference type="Gene3D" id="3.30.450.40">
    <property type="match status" value="1"/>
</dbReference>
<dbReference type="RefSeq" id="WP_189334858.1">
    <property type="nucleotide sequence ID" value="NZ_AP023356.1"/>
</dbReference>
<feature type="domain" description="GAF" evidence="1">
    <location>
        <begin position="33"/>
        <end position="165"/>
    </location>
</feature>
<evidence type="ECO:0000259" key="1">
    <source>
        <dbReference type="Pfam" id="PF01590"/>
    </source>
</evidence>
<gene>
    <name evidence="2" type="ORF">Aiant_80150</name>
</gene>
<dbReference type="Pfam" id="PF01590">
    <property type="entry name" value="GAF"/>
    <property type="match status" value="1"/>
</dbReference>
<organism evidence="2 3">
    <name type="scientific">Actinoplanes ianthinogenes</name>
    <dbReference type="NCBI Taxonomy" id="122358"/>
    <lineage>
        <taxon>Bacteria</taxon>
        <taxon>Bacillati</taxon>
        <taxon>Actinomycetota</taxon>
        <taxon>Actinomycetes</taxon>
        <taxon>Micromonosporales</taxon>
        <taxon>Micromonosporaceae</taxon>
        <taxon>Actinoplanes</taxon>
    </lineage>
</organism>
<dbReference type="SUPFAM" id="SSF55781">
    <property type="entry name" value="GAF domain-like"/>
    <property type="match status" value="1"/>
</dbReference>
<keyword evidence="3" id="KW-1185">Reference proteome</keyword>
<evidence type="ECO:0000313" key="2">
    <source>
        <dbReference type="EMBL" id="BCJ47358.1"/>
    </source>
</evidence>
<proteinExistence type="predicted"/>
<dbReference type="PANTHER" id="PTHR43102">
    <property type="entry name" value="SLR1143 PROTEIN"/>
    <property type="match status" value="1"/>
</dbReference>
<sequence length="173" mass="18962">MTAMSNTEIFARLGDPERMHRIAAYDIFHPGLRAELDRIAARTAEHLHAPVSMISMLLDSAQFIIGHHGLSATTAEVQGIPAEWALCTHTVLAGQPYCITDGTTDPLHATNPMLVMTRYRSYAGVPLTEEGGHVLGAHCVVDAVPRDFGEDDITFLRDTAAEVMRVLARYRHG</sequence>
<dbReference type="PANTHER" id="PTHR43102:SF2">
    <property type="entry name" value="GAF DOMAIN-CONTAINING PROTEIN"/>
    <property type="match status" value="1"/>
</dbReference>
<protein>
    <recommendedName>
        <fullName evidence="1">GAF domain-containing protein</fullName>
    </recommendedName>
</protein>
<dbReference type="InterPro" id="IPR029016">
    <property type="entry name" value="GAF-like_dom_sf"/>
</dbReference>
<evidence type="ECO:0000313" key="3">
    <source>
        <dbReference type="Proteomes" id="UP000676967"/>
    </source>
</evidence>